<dbReference type="EMBL" id="LR798433">
    <property type="protein sequence ID" value="CAB5231547.1"/>
    <property type="molecule type" value="Genomic_DNA"/>
</dbReference>
<dbReference type="EMBL" id="LR797132">
    <property type="protein sequence ID" value="CAB4189095.1"/>
    <property type="molecule type" value="Genomic_DNA"/>
</dbReference>
<evidence type="ECO:0000313" key="5">
    <source>
        <dbReference type="EMBL" id="CAB4193201.1"/>
    </source>
</evidence>
<evidence type="ECO:0000313" key="3">
    <source>
        <dbReference type="EMBL" id="CAB4179258.1"/>
    </source>
</evidence>
<dbReference type="EMBL" id="LR796798">
    <property type="protein sequence ID" value="CAB4167008.1"/>
    <property type="molecule type" value="Genomic_DNA"/>
</dbReference>
<evidence type="ECO:0000313" key="4">
    <source>
        <dbReference type="EMBL" id="CAB4189095.1"/>
    </source>
</evidence>
<evidence type="ECO:0000313" key="2">
    <source>
        <dbReference type="EMBL" id="CAB4174992.1"/>
    </source>
</evidence>
<accession>A0A6J5PUX1</accession>
<dbReference type="EMBL" id="LR796979">
    <property type="protein sequence ID" value="CAB4179258.1"/>
    <property type="molecule type" value="Genomic_DNA"/>
</dbReference>
<dbReference type="EMBL" id="LR796924">
    <property type="protein sequence ID" value="CAB4174992.1"/>
    <property type="molecule type" value="Genomic_DNA"/>
</dbReference>
<dbReference type="EMBL" id="LR797196">
    <property type="protein sequence ID" value="CAB4193201.1"/>
    <property type="molecule type" value="Genomic_DNA"/>
</dbReference>
<sequence length="50" mass="5817">MYAHSHITFISISYYLFSYVLDSTHSSLVEGGVRPLTPPLMRVKFLYLHK</sequence>
<evidence type="ECO:0000313" key="1">
    <source>
        <dbReference type="EMBL" id="CAB4167008.1"/>
    </source>
</evidence>
<protein>
    <submittedName>
        <fullName evidence="2">Uncharacterized protein</fullName>
    </submittedName>
</protein>
<gene>
    <name evidence="3" type="ORF">UFOVP1034_51</name>
    <name evidence="4" type="ORF">UFOVP1177_51</name>
    <name evidence="5" type="ORF">UFOVP1243_38</name>
    <name evidence="6" type="ORF">UFOVP1581_107</name>
    <name evidence="1" type="ORF">UFOVP854_107</name>
    <name evidence="2" type="ORF">UFOVP964_107</name>
</gene>
<organism evidence="2">
    <name type="scientific">uncultured Caudovirales phage</name>
    <dbReference type="NCBI Taxonomy" id="2100421"/>
    <lineage>
        <taxon>Viruses</taxon>
        <taxon>Duplodnaviria</taxon>
        <taxon>Heunggongvirae</taxon>
        <taxon>Uroviricota</taxon>
        <taxon>Caudoviricetes</taxon>
        <taxon>Peduoviridae</taxon>
        <taxon>Maltschvirus</taxon>
        <taxon>Maltschvirus maltsch</taxon>
    </lineage>
</organism>
<name>A0A6J5PUX1_9CAUD</name>
<reference evidence="2" key="1">
    <citation type="submission" date="2020-05" db="EMBL/GenBank/DDBJ databases">
        <authorList>
            <person name="Chiriac C."/>
            <person name="Salcher M."/>
            <person name="Ghai R."/>
            <person name="Kavagutti S V."/>
        </authorList>
    </citation>
    <scope>NUCLEOTIDE SEQUENCE</scope>
</reference>
<evidence type="ECO:0000313" key="6">
    <source>
        <dbReference type="EMBL" id="CAB5231547.1"/>
    </source>
</evidence>
<proteinExistence type="predicted"/>